<sequence length="663" mass="74452">MFYVTDIVPGMLGRKASSIWSKNYKKELAYSANVHVDLHCGKRHYPTSYSAYSIIDLFGKVEARVGPAISDYGGFNNTLLDVNGILEPQAFMNVVYNQRAFTRDEMNYHNSMVQEVRSSEVGLMFNLIRQWYILKMDLDEEYIQGDYYNDGHISISKHEAFGVTELPRLTPSRPTMRPSQTTYNEIDWPGIDLAQAQVMYAATGELKGSEGYGITVSTPALTNLISSKHDIISFEGWEDVKTVEKVIDTMVERFRLVNAFETALYLVAQIAANFRAPIAESVHFRTAKKHMIIPEFLTFRCGMPHLMAGLSGATRPSAIATYRSWKNSPDSLWLFSAVMNAAAEFKSIKSQSTDFDVTGLLENYSQGANATGGLGKWCVYASSALGKEIYYPEPHLIGVDFTILEENNEIIFTQVGPLVGYRHTRISENRVKISQLEFMERQPIHPKVLFLTGILPDSKVGRIPRSGELSLKQAYRPEEVATTTTKSLGAYMLLTRLYGYNVTAKTADGVRLVNWSDNASRLVWTPGDLEEFDFQVRILDLQPRSVNRTKPLPPLDGQVDMNYEISVDGVFLQYGYNRPISSGTFMTSYKIEEPEGDGEKIIRLSKVMPGMTESVVSDFWQAPRPMEVIAPGEPNIEGSDLPQNLSTVGEVTEEMGEELIQEE</sequence>
<evidence type="ECO:0000313" key="2">
    <source>
        <dbReference type="EMBL" id="CAE0032354.1"/>
    </source>
</evidence>
<dbReference type="InterPro" id="IPR036332">
    <property type="entry name" value="Major_coat_LA-virus_sf"/>
</dbReference>
<evidence type="ECO:0000259" key="1">
    <source>
        <dbReference type="Pfam" id="PF09220"/>
    </source>
</evidence>
<dbReference type="Pfam" id="PF09220">
    <property type="entry name" value="LA-virus_coat"/>
    <property type="match status" value="1"/>
</dbReference>
<feature type="domain" description="Major coat protein L-A virus" evidence="1">
    <location>
        <begin position="30"/>
        <end position="336"/>
    </location>
</feature>
<name>A0A7S2Z8V0_9RHOD</name>
<dbReference type="EMBL" id="HBHW01000408">
    <property type="protein sequence ID" value="CAE0032354.1"/>
    <property type="molecule type" value="Transcribed_RNA"/>
</dbReference>
<reference evidence="2" key="1">
    <citation type="submission" date="2021-01" db="EMBL/GenBank/DDBJ databases">
        <authorList>
            <person name="Corre E."/>
            <person name="Pelletier E."/>
            <person name="Niang G."/>
            <person name="Scheremetjew M."/>
            <person name="Finn R."/>
            <person name="Kale V."/>
            <person name="Holt S."/>
            <person name="Cochrane G."/>
            <person name="Meng A."/>
            <person name="Brown T."/>
            <person name="Cohen L."/>
        </authorList>
    </citation>
    <scope>NUCLEOTIDE SEQUENCE</scope>
    <source>
        <strain evidence="2">CCMP 769</strain>
    </source>
</reference>
<organism evidence="2">
    <name type="scientific">Rhodosorus marinus</name>
    <dbReference type="NCBI Taxonomy" id="101924"/>
    <lineage>
        <taxon>Eukaryota</taxon>
        <taxon>Rhodophyta</taxon>
        <taxon>Stylonematophyceae</taxon>
        <taxon>Stylonematales</taxon>
        <taxon>Stylonemataceae</taxon>
        <taxon>Rhodosorus</taxon>
    </lineage>
</organism>
<accession>A0A7S2Z8V0</accession>
<dbReference type="Gene3D" id="3.90.1840.10">
    <property type="entry name" value="Major capsid protein"/>
    <property type="match status" value="1"/>
</dbReference>
<dbReference type="SUPFAM" id="SSF82856">
    <property type="entry name" value="L-A virus major coat protein"/>
    <property type="match status" value="1"/>
</dbReference>
<gene>
    <name evidence="2" type="ORF">RMAR00112_LOCUS293</name>
</gene>
<protein>
    <recommendedName>
        <fullName evidence="1">Major coat protein L-A virus domain-containing protein</fullName>
    </recommendedName>
</protein>
<proteinExistence type="predicted"/>
<dbReference type="AlphaFoldDB" id="A0A7S2Z8V0"/>
<dbReference type="InterPro" id="IPR015302">
    <property type="entry name" value="Major_coat_LA-virus"/>
</dbReference>